<dbReference type="GO" id="GO:0008240">
    <property type="term" value="F:tripeptidyl-peptidase activity"/>
    <property type="evidence" value="ECO:0007669"/>
    <property type="project" value="TreeGrafter"/>
</dbReference>
<dbReference type="InterPro" id="IPR015366">
    <property type="entry name" value="S53_propep"/>
</dbReference>
<keyword evidence="2" id="KW-0645">Protease</keyword>
<dbReference type="CDD" id="cd11377">
    <property type="entry name" value="Pro-peptidase_S53"/>
    <property type="match status" value="1"/>
</dbReference>
<keyword evidence="3" id="KW-0479">Metal-binding</keyword>
<gene>
    <name evidence="11" type="ORF">KSX_49020</name>
</gene>
<keyword evidence="7" id="KW-0865">Zymogen</keyword>
<dbReference type="SUPFAM" id="SSF54897">
    <property type="entry name" value="Protease propeptides/inhibitors"/>
    <property type="match status" value="1"/>
</dbReference>
<dbReference type="SUPFAM" id="SSF52743">
    <property type="entry name" value="Subtilisin-like"/>
    <property type="match status" value="1"/>
</dbReference>
<evidence type="ECO:0000256" key="6">
    <source>
        <dbReference type="ARBA" id="ARBA00022837"/>
    </source>
</evidence>
<keyword evidence="6" id="KW-0106">Calcium</keyword>
<keyword evidence="5" id="KW-0720">Serine protease</keyword>
<organism evidence="11 12">
    <name type="scientific">Ktedonospora formicarum</name>
    <dbReference type="NCBI Taxonomy" id="2778364"/>
    <lineage>
        <taxon>Bacteria</taxon>
        <taxon>Bacillati</taxon>
        <taxon>Chloroflexota</taxon>
        <taxon>Ktedonobacteria</taxon>
        <taxon>Ktedonobacterales</taxon>
        <taxon>Ktedonobacteraceae</taxon>
        <taxon>Ktedonospora</taxon>
    </lineage>
</organism>
<dbReference type="PANTHER" id="PTHR14218:SF15">
    <property type="entry name" value="TRIPEPTIDYL-PEPTIDASE 1"/>
    <property type="match status" value="1"/>
</dbReference>
<keyword evidence="4" id="KW-0378">Hydrolase</keyword>
<dbReference type="Gene3D" id="3.40.50.200">
    <property type="entry name" value="Peptidase S8/S53 domain"/>
    <property type="match status" value="1"/>
</dbReference>
<dbReference type="PROSITE" id="PS00138">
    <property type="entry name" value="SUBTILASE_SER"/>
    <property type="match status" value="1"/>
</dbReference>
<dbReference type="GO" id="GO:0046872">
    <property type="term" value="F:metal ion binding"/>
    <property type="evidence" value="ECO:0007669"/>
    <property type="project" value="UniProtKB-KW"/>
</dbReference>
<dbReference type="PANTHER" id="PTHR14218">
    <property type="entry name" value="PROTEASE S8 TRIPEPTIDYL PEPTIDASE I CLN2"/>
    <property type="match status" value="1"/>
</dbReference>
<evidence type="ECO:0000256" key="9">
    <source>
        <dbReference type="SAM" id="SignalP"/>
    </source>
</evidence>
<sequence length="568" mass="60497">MKLTTRKWSLPVTVFTLLLLVSAMVAAQTVGGHLAASASQAPRFTMRGHIAPVLKQYKPMHAANEQQPMNLALSLRLRNEAELDALIAAQNNPNSSLYHHYITPQYFEQRFAPDQQSVQRVASYLRDSGLQVTGISSNSQLINVSGSLSQVEKVFNVAISDYNIDGRTAYAPTSEPSLPAEFSNVVLNVSGLDNVARYHHYSHSTVQSSTSANRGPAGGYTPSTLRSAYNINPLLDAGFNGQGQSVALFELDGYVPGDVNTYLQQYGLGAPRYSNVLVDGAKNKAGSGAPEVELDMEILSAIAPKATQKVYIGPNTAQGALDLYNQIVTDNTSKVVSISWGACERETGQSLASAMDNVFKQGVAQGQAFFAASGDSGAYACDDSQLGVDYPASDPHVVGVGGTKLSVNSDGSYADESAWSDTSSSRRGGGGGGISQYFKRPAYQDGIQTSRYRAVPDISADADLRSGYSVFIQGRWSVIGGTSASAPLWAGIATNINQYLTSQDMPTMGSGHEALYSLFTTPQPYAPYHDVTTGDNLYYGAKKGYDLATGMGTPNAWNIARDLAASNS</sequence>
<evidence type="ECO:0000313" key="12">
    <source>
        <dbReference type="Proteomes" id="UP000612362"/>
    </source>
</evidence>
<dbReference type="GO" id="GO:0004252">
    <property type="term" value="F:serine-type endopeptidase activity"/>
    <property type="evidence" value="ECO:0007669"/>
    <property type="project" value="InterPro"/>
</dbReference>
<feature type="region of interest" description="Disordered" evidence="8">
    <location>
        <begin position="414"/>
        <end position="437"/>
    </location>
</feature>
<dbReference type="InterPro" id="IPR030400">
    <property type="entry name" value="Sedolisin_dom"/>
</dbReference>
<dbReference type="SMART" id="SM00944">
    <property type="entry name" value="Pro-kuma_activ"/>
    <property type="match status" value="1"/>
</dbReference>
<evidence type="ECO:0000259" key="10">
    <source>
        <dbReference type="PROSITE" id="PS51695"/>
    </source>
</evidence>
<dbReference type="InterPro" id="IPR023828">
    <property type="entry name" value="Peptidase_S8_Ser-AS"/>
</dbReference>
<feature type="domain" description="Peptidase S53" evidence="10">
    <location>
        <begin position="219"/>
        <end position="566"/>
    </location>
</feature>
<proteinExistence type="predicted"/>
<dbReference type="Proteomes" id="UP000612362">
    <property type="component" value="Unassembled WGS sequence"/>
</dbReference>
<evidence type="ECO:0000256" key="5">
    <source>
        <dbReference type="ARBA" id="ARBA00022825"/>
    </source>
</evidence>
<accession>A0A8J3HZT5</accession>
<evidence type="ECO:0000256" key="3">
    <source>
        <dbReference type="ARBA" id="ARBA00022723"/>
    </source>
</evidence>
<evidence type="ECO:0000256" key="2">
    <source>
        <dbReference type="ARBA" id="ARBA00022670"/>
    </source>
</evidence>
<comment type="cofactor">
    <cofactor evidence="1">
        <name>Ca(2+)</name>
        <dbReference type="ChEBI" id="CHEBI:29108"/>
    </cofactor>
</comment>
<dbReference type="EMBL" id="BNJF01000002">
    <property type="protein sequence ID" value="GHO46739.1"/>
    <property type="molecule type" value="Genomic_DNA"/>
</dbReference>
<dbReference type="AlphaFoldDB" id="A0A8J3HZT5"/>
<name>A0A8J3HZT5_9CHLR</name>
<comment type="caution">
    <text evidence="11">The sequence shown here is derived from an EMBL/GenBank/DDBJ whole genome shotgun (WGS) entry which is preliminary data.</text>
</comment>
<evidence type="ECO:0000256" key="7">
    <source>
        <dbReference type="ARBA" id="ARBA00023145"/>
    </source>
</evidence>
<dbReference type="GO" id="GO:0006508">
    <property type="term" value="P:proteolysis"/>
    <property type="evidence" value="ECO:0007669"/>
    <property type="project" value="UniProtKB-KW"/>
</dbReference>
<protein>
    <submittedName>
        <fullName evidence="11">Pseudomonapepsin</fullName>
    </submittedName>
</protein>
<feature type="signal peptide" evidence="9">
    <location>
        <begin position="1"/>
        <end position="27"/>
    </location>
</feature>
<keyword evidence="12" id="KW-1185">Reference proteome</keyword>
<dbReference type="RefSeq" id="WP_220196098.1">
    <property type="nucleotide sequence ID" value="NZ_BNJF01000002.1"/>
</dbReference>
<dbReference type="Pfam" id="PF00082">
    <property type="entry name" value="Peptidase_S8"/>
    <property type="match status" value="1"/>
</dbReference>
<dbReference type="PROSITE" id="PS51695">
    <property type="entry name" value="SEDOLISIN"/>
    <property type="match status" value="1"/>
</dbReference>
<reference evidence="11" key="1">
    <citation type="submission" date="2020-10" db="EMBL/GenBank/DDBJ databases">
        <title>Taxonomic study of unclassified bacteria belonging to the class Ktedonobacteria.</title>
        <authorList>
            <person name="Yabe S."/>
            <person name="Wang C.M."/>
            <person name="Zheng Y."/>
            <person name="Sakai Y."/>
            <person name="Cavaletti L."/>
            <person name="Monciardini P."/>
            <person name="Donadio S."/>
        </authorList>
    </citation>
    <scope>NUCLEOTIDE SEQUENCE</scope>
    <source>
        <strain evidence="11">SOSP1-1</strain>
    </source>
</reference>
<keyword evidence="9" id="KW-0732">Signal</keyword>
<evidence type="ECO:0000256" key="1">
    <source>
        <dbReference type="ARBA" id="ARBA00001913"/>
    </source>
</evidence>
<dbReference type="Pfam" id="PF09286">
    <property type="entry name" value="Pro-kuma_activ"/>
    <property type="match status" value="1"/>
</dbReference>
<feature type="chain" id="PRO_5035329186" evidence="9">
    <location>
        <begin position="28"/>
        <end position="568"/>
    </location>
</feature>
<dbReference type="InterPro" id="IPR000209">
    <property type="entry name" value="Peptidase_S8/S53_dom"/>
</dbReference>
<evidence type="ECO:0000256" key="4">
    <source>
        <dbReference type="ARBA" id="ARBA00022801"/>
    </source>
</evidence>
<evidence type="ECO:0000313" key="11">
    <source>
        <dbReference type="EMBL" id="GHO46739.1"/>
    </source>
</evidence>
<dbReference type="InterPro" id="IPR050819">
    <property type="entry name" value="Tripeptidyl-peptidase_I"/>
</dbReference>
<dbReference type="InterPro" id="IPR036852">
    <property type="entry name" value="Peptidase_S8/S53_dom_sf"/>
</dbReference>
<dbReference type="CDD" id="cd04056">
    <property type="entry name" value="Peptidases_S53"/>
    <property type="match status" value="1"/>
</dbReference>
<evidence type="ECO:0000256" key="8">
    <source>
        <dbReference type="SAM" id="MobiDB-lite"/>
    </source>
</evidence>